<reference evidence="2 3" key="1">
    <citation type="journal article" date="2013" name="Genome Announc.">
        <title>Genome Sequence of Sporolactobacillus laevolacticus DSM442, an Efficient Polymer-Grade D-Lactate Producer from Agricultural Waste Cottonseed as a Nitrogen Source.</title>
        <authorList>
            <person name="Wang H."/>
            <person name="Wang L."/>
            <person name="Ju J."/>
            <person name="Yu B."/>
            <person name="Ma Y."/>
        </authorList>
    </citation>
    <scope>NUCLEOTIDE SEQUENCE [LARGE SCALE GENOMIC DNA]</scope>
    <source>
        <strain evidence="2 3">DSM 442</strain>
    </source>
</reference>
<protein>
    <recommendedName>
        <fullName evidence="4">DUF1361 domain-containing protein</fullName>
    </recommendedName>
</protein>
<keyword evidence="1" id="KW-0472">Membrane</keyword>
<dbReference type="EMBL" id="AWTC01000006">
    <property type="protein sequence ID" value="EST12248.1"/>
    <property type="molecule type" value="Genomic_DNA"/>
</dbReference>
<dbReference type="AlphaFoldDB" id="V6IXV1"/>
<keyword evidence="3" id="KW-1185">Reference proteome</keyword>
<keyword evidence="1" id="KW-0812">Transmembrane</keyword>
<evidence type="ECO:0000313" key="3">
    <source>
        <dbReference type="Proteomes" id="UP000018296"/>
    </source>
</evidence>
<evidence type="ECO:0000256" key="1">
    <source>
        <dbReference type="SAM" id="Phobius"/>
    </source>
</evidence>
<name>V6IXV1_9BACL</name>
<feature type="transmembrane region" description="Helical" evidence="1">
    <location>
        <begin position="113"/>
        <end position="136"/>
    </location>
</feature>
<dbReference type="InterPro" id="IPR009793">
    <property type="entry name" value="DUF1361"/>
</dbReference>
<feature type="transmembrane region" description="Helical" evidence="1">
    <location>
        <begin position="33"/>
        <end position="55"/>
    </location>
</feature>
<dbReference type="STRING" id="1395513.P343_08365"/>
<proteinExistence type="predicted"/>
<dbReference type="PATRIC" id="fig|1395513.3.peg.1694"/>
<gene>
    <name evidence="2" type="ORF">P343_08365</name>
</gene>
<sequence>MMVWNVFLAFLPLFFAVFFILNDERRIWHKTLLCGFMWLFFFPNAPYIVTDIIHLQGITFYSITKSSTAVYTTNFLSWMSLVHISIGIFIGTWAGMLSLMIIHQWLLKKMSRYLVRGILLIIFIISGYAIYIGRIMRMNSWDIFMPALYSQISKNITLFSIGFSLLFALYIFLIYSFFSFIFFSLAAENSSNERWISR</sequence>
<organism evidence="2 3">
    <name type="scientific">Sporolactobacillus laevolacticus DSM 442</name>
    <dbReference type="NCBI Taxonomy" id="1395513"/>
    <lineage>
        <taxon>Bacteria</taxon>
        <taxon>Bacillati</taxon>
        <taxon>Bacillota</taxon>
        <taxon>Bacilli</taxon>
        <taxon>Bacillales</taxon>
        <taxon>Sporolactobacillaceae</taxon>
        <taxon>Sporolactobacillus</taxon>
    </lineage>
</organism>
<keyword evidence="1" id="KW-1133">Transmembrane helix</keyword>
<evidence type="ECO:0000313" key="2">
    <source>
        <dbReference type="EMBL" id="EST12248.1"/>
    </source>
</evidence>
<dbReference type="Proteomes" id="UP000018296">
    <property type="component" value="Unassembled WGS sequence"/>
</dbReference>
<evidence type="ECO:0008006" key="4">
    <source>
        <dbReference type="Google" id="ProtNLM"/>
    </source>
</evidence>
<feature type="transmembrane region" description="Helical" evidence="1">
    <location>
        <begin position="6"/>
        <end position="21"/>
    </location>
</feature>
<dbReference type="eggNOG" id="COG4330">
    <property type="taxonomic scope" value="Bacteria"/>
</dbReference>
<accession>V6IXV1</accession>
<comment type="caution">
    <text evidence="2">The sequence shown here is derived from an EMBL/GenBank/DDBJ whole genome shotgun (WGS) entry which is preliminary data.</text>
</comment>
<dbReference type="Pfam" id="PF07099">
    <property type="entry name" value="DUF1361"/>
    <property type="match status" value="1"/>
</dbReference>
<feature type="transmembrane region" description="Helical" evidence="1">
    <location>
        <begin position="156"/>
        <end position="185"/>
    </location>
</feature>
<feature type="transmembrane region" description="Helical" evidence="1">
    <location>
        <begin position="75"/>
        <end position="101"/>
    </location>
</feature>
<dbReference type="RefSeq" id="WP_023509937.1">
    <property type="nucleotide sequence ID" value="NZ_AWTC01000006.1"/>
</dbReference>